<sequence length="268" mass="30304">MKRRTVLSVALWTSLSAASLASLSFIPVPETPCKPVAFPFNADTVPAITEFETGRLDEALNYVDEQIRETAGEMRAMNKGRGTKQAGEAAGVIDFEKIQSEARAAIKKIDFEKINRDIDRAMASVSKAQLEKNIACALTALPKMDGEKLKNERCNALGEVRLDQLKGQLENVRRDLRLQQKNLSRQMDQLHPGISAELRDTRRQLQQLKDAYQEMERDGLMEKGPNNRIQFRDGALFINGEKQPWDVSEKYHHYFKKKTKTAGVTVRV</sequence>
<dbReference type="OrthoDB" id="670270at2"/>
<reference evidence="4" key="1">
    <citation type="submission" date="2016-10" db="EMBL/GenBank/DDBJ databases">
        <authorList>
            <person name="Varghese N."/>
            <person name="Submissions S."/>
        </authorList>
    </citation>
    <scope>NUCLEOTIDE SEQUENCE [LARGE SCALE GENOMIC DNA]</scope>
    <source>
        <strain evidence="4">DSM 25811 / CCM 8410 / LMG 26954 / E90</strain>
    </source>
</reference>
<feature type="signal peptide" evidence="2">
    <location>
        <begin position="1"/>
        <end position="21"/>
    </location>
</feature>
<dbReference type="Proteomes" id="UP000198757">
    <property type="component" value="Unassembled WGS sequence"/>
</dbReference>
<organism evidence="3 4">
    <name type="scientific">Niabella drilacis (strain DSM 25811 / CCM 8410 / CCUG 62505 / LMG 26954 / E90)</name>
    <dbReference type="NCBI Taxonomy" id="1285928"/>
    <lineage>
        <taxon>Bacteria</taxon>
        <taxon>Pseudomonadati</taxon>
        <taxon>Bacteroidota</taxon>
        <taxon>Chitinophagia</taxon>
        <taxon>Chitinophagales</taxon>
        <taxon>Chitinophagaceae</taxon>
        <taxon>Niabella</taxon>
    </lineage>
</organism>
<feature type="chain" id="PRO_5011649117" evidence="2">
    <location>
        <begin position="22"/>
        <end position="268"/>
    </location>
</feature>
<accession>A0A1G6WVL4</accession>
<dbReference type="STRING" id="1285928.SAMN04487894_11241"/>
<evidence type="ECO:0000313" key="3">
    <source>
        <dbReference type="EMBL" id="SDD69844.1"/>
    </source>
</evidence>
<keyword evidence="1" id="KW-0175">Coiled coil</keyword>
<dbReference type="EMBL" id="FMZO01000012">
    <property type="protein sequence ID" value="SDD69844.1"/>
    <property type="molecule type" value="Genomic_DNA"/>
</dbReference>
<name>A0A1G6WVL4_NIADE</name>
<proteinExistence type="predicted"/>
<keyword evidence="4" id="KW-1185">Reference proteome</keyword>
<evidence type="ECO:0000256" key="1">
    <source>
        <dbReference type="SAM" id="Coils"/>
    </source>
</evidence>
<evidence type="ECO:0000313" key="4">
    <source>
        <dbReference type="Proteomes" id="UP000198757"/>
    </source>
</evidence>
<gene>
    <name evidence="3" type="ORF">SAMN04487894_11241</name>
</gene>
<dbReference type="RefSeq" id="WP_143019846.1">
    <property type="nucleotide sequence ID" value="NZ_FMZO01000012.1"/>
</dbReference>
<protein>
    <submittedName>
        <fullName evidence="3">Uncharacterized protein</fullName>
    </submittedName>
</protein>
<evidence type="ECO:0000256" key="2">
    <source>
        <dbReference type="SAM" id="SignalP"/>
    </source>
</evidence>
<keyword evidence="2" id="KW-0732">Signal</keyword>
<dbReference type="AlphaFoldDB" id="A0A1G6WVL4"/>
<feature type="coiled-coil region" evidence="1">
    <location>
        <begin position="162"/>
        <end position="218"/>
    </location>
</feature>